<feature type="compositionally biased region" description="Basic and acidic residues" evidence="3">
    <location>
        <begin position="1"/>
        <end position="10"/>
    </location>
</feature>
<dbReference type="RefSeq" id="WP_184535966.1">
    <property type="nucleotide sequence ID" value="NZ_JACHJW010000001.1"/>
</dbReference>
<dbReference type="SMART" id="SM00228">
    <property type="entry name" value="PDZ"/>
    <property type="match status" value="1"/>
</dbReference>
<gene>
    <name evidence="6" type="ORF">FHR38_003889</name>
</gene>
<dbReference type="EC" id="3.4.21.-" evidence="6"/>
<evidence type="ECO:0000256" key="1">
    <source>
        <dbReference type="ARBA" id="ARBA00022670"/>
    </source>
</evidence>
<dbReference type="GO" id="GO:0004252">
    <property type="term" value="F:serine-type endopeptidase activity"/>
    <property type="evidence" value="ECO:0007669"/>
    <property type="project" value="InterPro"/>
</dbReference>
<evidence type="ECO:0000256" key="3">
    <source>
        <dbReference type="SAM" id="MobiDB-lite"/>
    </source>
</evidence>
<evidence type="ECO:0000256" key="4">
    <source>
        <dbReference type="SAM" id="Phobius"/>
    </source>
</evidence>
<sequence length="523" mass="51596">MNEYETDPRRPSANAEPTNPIDESTRAERGSADSSGSMPQPTEAESMPRPADPGPTAPPADGSPLASVEPPTGTEPPASAPSGPASAPPAGVSGPASAPPVVPGGYPPSAWQPAHHRPVTHHNQPGWAGNPSAYQGHYPGSPGPVPFSGPADPRGGPPPMWSPHGPVVSGRVPGPSRLGRVLAAAAAALVLMAGSGIAGGVVALAIDGNLGSGGRTYTAAPIIDSADLPKIAAAVENSVVSISTGSGEGSGVVLTADGYVLTNNHVVASGSGDRVRVIFANGKNATAKIVGTDAKTDLAVLKADGVSGLSPAKFGDSDAMQVGDTVLALGSPLGLQGSVTAGIISARERTIRAGDQSDELEQQRGATSISGLLQTDAPINPGNSGGALINTRGEVIGINTAIATAGQGTGNIGLGFAIPSNKAKAVAETLRGGGKVSHPSLGVSVGDAEQGGALVSTVVPNSPAAQVGMQQGDVVVSYGGKAINDANDLVAAVQAGKVGDRVELKFLRNGAEKTATVTLAETS</sequence>
<dbReference type="PANTHER" id="PTHR43343">
    <property type="entry name" value="PEPTIDASE S12"/>
    <property type="match status" value="1"/>
</dbReference>
<dbReference type="EMBL" id="JACHJW010000001">
    <property type="protein sequence ID" value="MBB4960156.1"/>
    <property type="molecule type" value="Genomic_DNA"/>
</dbReference>
<dbReference type="PROSITE" id="PS50106">
    <property type="entry name" value="PDZ"/>
    <property type="match status" value="1"/>
</dbReference>
<feature type="region of interest" description="Disordered" evidence="3">
    <location>
        <begin position="1"/>
        <end position="168"/>
    </location>
</feature>
<dbReference type="Pfam" id="PF13180">
    <property type="entry name" value="PDZ_2"/>
    <property type="match status" value="1"/>
</dbReference>
<dbReference type="PRINTS" id="PR00834">
    <property type="entry name" value="PROTEASES2C"/>
</dbReference>
<evidence type="ECO:0000256" key="2">
    <source>
        <dbReference type="ARBA" id="ARBA00022801"/>
    </source>
</evidence>
<dbReference type="SUPFAM" id="SSF50494">
    <property type="entry name" value="Trypsin-like serine proteases"/>
    <property type="match status" value="1"/>
</dbReference>
<keyword evidence="1 6" id="KW-0645">Protease</keyword>
<dbReference type="Pfam" id="PF13365">
    <property type="entry name" value="Trypsin_2"/>
    <property type="match status" value="1"/>
</dbReference>
<organism evidence="6 7">
    <name type="scientific">Micromonospora polyrhachis</name>
    <dbReference type="NCBI Taxonomy" id="1282883"/>
    <lineage>
        <taxon>Bacteria</taxon>
        <taxon>Bacillati</taxon>
        <taxon>Actinomycetota</taxon>
        <taxon>Actinomycetes</taxon>
        <taxon>Micromonosporales</taxon>
        <taxon>Micromonosporaceae</taxon>
        <taxon>Micromonospora</taxon>
    </lineage>
</organism>
<dbReference type="Proteomes" id="UP000578819">
    <property type="component" value="Unassembled WGS sequence"/>
</dbReference>
<keyword evidence="7" id="KW-1185">Reference proteome</keyword>
<reference evidence="6 7" key="1">
    <citation type="submission" date="2020-08" db="EMBL/GenBank/DDBJ databases">
        <title>Sequencing the genomes of 1000 actinobacteria strains.</title>
        <authorList>
            <person name="Klenk H.-P."/>
        </authorList>
    </citation>
    <scope>NUCLEOTIDE SEQUENCE [LARGE SCALE GENOMIC DNA]</scope>
    <source>
        <strain evidence="6 7">DSM 45886</strain>
    </source>
</reference>
<protein>
    <submittedName>
        <fullName evidence="6">Putative serine protease PepD</fullName>
        <ecNumber evidence="6">3.4.21.-</ecNumber>
    </submittedName>
</protein>
<dbReference type="Gene3D" id="2.40.10.120">
    <property type="match status" value="1"/>
</dbReference>
<dbReference type="Gene3D" id="2.30.42.10">
    <property type="match status" value="1"/>
</dbReference>
<dbReference type="SUPFAM" id="SSF50156">
    <property type="entry name" value="PDZ domain-like"/>
    <property type="match status" value="1"/>
</dbReference>
<feature type="domain" description="PDZ" evidence="5">
    <location>
        <begin position="441"/>
        <end position="510"/>
    </location>
</feature>
<evidence type="ECO:0000259" key="5">
    <source>
        <dbReference type="PROSITE" id="PS50106"/>
    </source>
</evidence>
<proteinExistence type="predicted"/>
<dbReference type="PANTHER" id="PTHR43343:SF3">
    <property type="entry name" value="PROTEASE DO-LIKE 8, CHLOROPLASTIC"/>
    <property type="match status" value="1"/>
</dbReference>
<dbReference type="InterPro" id="IPR051201">
    <property type="entry name" value="Chloro_Bact_Ser_Proteases"/>
</dbReference>
<dbReference type="InterPro" id="IPR036034">
    <property type="entry name" value="PDZ_sf"/>
</dbReference>
<dbReference type="InterPro" id="IPR009003">
    <property type="entry name" value="Peptidase_S1_PA"/>
</dbReference>
<keyword evidence="4" id="KW-0812">Transmembrane</keyword>
<feature type="compositionally biased region" description="Low complexity" evidence="3">
    <location>
        <begin position="76"/>
        <end position="96"/>
    </location>
</feature>
<keyword evidence="2 6" id="KW-0378">Hydrolase</keyword>
<keyword evidence="4" id="KW-1133">Transmembrane helix</keyword>
<feature type="transmembrane region" description="Helical" evidence="4">
    <location>
        <begin position="181"/>
        <end position="206"/>
    </location>
</feature>
<dbReference type="InterPro" id="IPR001478">
    <property type="entry name" value="PDZ"/>
</dbReference>
<dbReference type="InterPro" id="IPR001940">
    <property type="entry name" value="Peptidase_S1C"/>
</dbReference>
<accession>A0A7W7SSR1</accession>
<name>A0A7W7SSR1_9ACTN</name>
<dbReference type="GO" id="GO:0006508">
    <property type="term" value="P:proteolysis"/>
    <property type="evidence" value="ECO:0007669"/>
    <property type="project" value="UniProtKB-KW"/>
</dbReference>
<evidence type="ECO:0000313" key="6">
    <source>
        <dbReference type="EMBL" id="MBB4960156.1"/>
    </source>
</evidence>
<feature type="compositionally biased region" description="Pro residues" evidence="3">
    <location>
        <begin position="97"/>
        <end position="106"/>
    </location>
</feature>
<comment type="caution">
    <text evidence="6">The sequence shown here is derived from an EMBL/GenBank/DDBJ whole genome shotgun (WGS) entry which is preliminary data.</text>
</comment>
<dbReference type="AlphaFoldDB" id="A0A7W7SSR1"/>
<evidence type="ECO:0000313" key="7">
    <source>
        <dbReference type="Proteomes" id="UP000578819"/>
    </source>
</evidence>
<keyword evidence="4" id="KW-0472">Membrane</keyword>